<dbReference type="PANTHER" id="PTHR46191:SF2">
    <property type="entry name" value="HALOACID DEHALOGENASE-LIKE HYDROLASE DOMAIN-CONTAINING PROTEIN 3"/>
    <property type="match status" value="1"/>
</dbReference>
<sequence>MAVAYQDAGRLYGIELDESTIRARFREALGRYSVSSFQQMRGAVDPLRTDEPCESLRWQAIVEHVLQPSPTQKQAVFRKLWDHFSRPENWRLFDDVIPTLEQLGGSGYRLGLASNFDQRLRPIIQKYLGDFPLELFISSEIGWVKPAEAFYAEVTRRLEVPIDQIFLIGDDWENDVSAPQTFGWQTAYLCRDGKPRGDTNSPVFPELLDVVRTLLPDRNTG</sequence>
<dbReference type="Gene3D" id="3.40.50.1000">
    <property type="entry name" value="HAD superfamily/HAD-like"/>
    <property type="match status" value="1"/>
</dbReference>
<reference evidence="1 2" key="1">
    <citation type="submission" date="2018-07" db="EMBL/GenBank/DDBJ databases">
        <title>Comparative genomes isolates from brazilian mangrove.</title>
        <authorList>
            <person name="De Araujo J.E."/>
            <person name="Taketani R.G."/>
            <person name="Silva M.C.P."/>
            <person name="Lourenco M.V."/>
            <person name="Oliveira V.M."/>
            <person name="Andreote F.D."/>
        </authorList>
    </citation>
    <scope>NUCLEOTIDE SEQUENCE [LARGE SCALE GENOMIC DNA]</scope>
    <source>
        <strain evidence="1 2">HEX PRIS-MGV</strain>
    </source>
</reference>
<protein>
    <recommendedName>
        <fullName evidence="3">HAD family hydrolase</fullName>
    </recommendedName>
</protein>
<dbReference type="InterPro" id="IPR036412">
    <property type="entry name" value="HAD-like_sf"/>
</dbReference>
<dbReference type="InterPro" id="IPR023214">
    <property type="entry name" value="HAD_sf"/>
</dbReference>
<evidence type="ECO:0000313" key="2">
    <source>
        <dbReference type="Proteomes" id="UP000253562"/>
    </source>
</evidence>
<dbReference type="InterPro" id="IPR051828">
    <property type="entry name" value="HAD-like_hydrolase_domain"/>
</dbReference>
<dbReference type="PANTHER" id="PTHR46191">
    <property type="match status" value="1"/>
</dbReference>
<accession>A0A368KNT3</accession>
<evidence type="ECO:0000313" key="1">
    <source>
        <dbReference type="EMBL" id="RCS46117.1"/>
    </source>
</evidence>
<organism evidence="1 2">
    <name type="scientific">Bremerella cremea</name>
    <dbReference type="NCBI Taxonomy" id="1031537"/>
    <lineage>
        <taxon>Bacteria</taxon>
        <taxon>Pseudomonadati</taxon>
        <taxon>Planctomycetota</taxon>
        <taxon>Planctomycetia</taxon>
        <taxon>Pirellulales</taxon>
        <taxon>Pirellulaceae</taxon>
        <taxon>Bremerella</taxon>
    </lineage>
</organism>
<dbReference type="InterPro" id="IPR006439">
    <property type="entry name" value="HAD-SF_hydro_IA"/>
</dbReference>
<dbReference type="NCBIfam" id="TIGR01549">
    <property type="entry name" value="HAD-SF-IA-v1"/>
    <property type="match status" value="1"/>
</dbReference>
<dbReference type="SUPFAM" id="SSF56784">
    <property type="entry name" value="HAD-like"/>
    <property type="match status" value="1"/>
</dbReference>
<gene>
    <name evidence="1" type="ORF">DTL42_16680</name>
</gene>
<dbReference type="Gene3D" id="1.10.150.720">
    <property type="entry name" value="Haloacid dehalogenase-like hydrolase"/>
    <property type="match status" value="1"/>
</dbReference>
<evidence type="ECO:0008006" key="3">
    <source>
        <dbReference type="Google" id="ProtNLM"/>
    </source>
</evidence>
<dbReference type="InterPro" id="IPR044924">
    <property type="entry name" value="HAD-SF_hydro_IA_REG-2-like_cap"/>
</dbReference>
<dbReference type="AlphaFoldDB" id="A0A368KNT3"/>
<dbReference type="EMBL" id="QPEX01000033">
    <property type="protein sequence ID" value="RCS46117.1"/>
    <property type="molecule type" value="Genomic_DNA"/>
</dbReference>
<proteinExistence type="predicted"/>
<name>A0A368KNT3_9BACT</name>
<comment type="caution">
    <text evidence="1">The sequence shown here is derived from an EMBL/GenBank/DDBJ whole genome shotgun (WGS) entry which is preliminary data.</text>
</comment>
<dbReference type="Pfam" id="PF00702">
    <property type="entry name" value="Hydrolase"/>
    <property type="match status" value="1"/>
</dbReference>
<dbReference type="Proteomes" id="UP000253562">
    <property type="component" value="Unassembled WGS sequence"/>
</dbReference>